<dbReference type="EMBL" id="CH940660">
    <property type="protein sequence ID" value="EDW57984.2"/>
    <property type="molecule type" value="Genomic_DNA"/>
</dbReference>
<gene>
    <name evidence="3" type="primary">Dvir\GJ15280</name>
    <name evidence="3" type="ORF">Dvir_GJ15280</name>
</gene>
<evidence type="ECO:0000313" key="4">
    <source>
        <dbReference type="Proteomes" id="UP000008792"/>
    </source>
</evidence>
<feature type="region of interest" description="Disordered" evidence="1">
    <location>
        <begin position="143"/>
        <end position="266"/>
    </location>
</feature>
<keyword evidence="2" id="KW-0732">Signal</keyword>
<organism evidence="3 4">
    <name type="scientific">Drosophila virilis</name>
    <name type="common">Fruit fly</name>
    <dbReference type="NCBI Taxonomy" id="7244"/>
    <lineage>
        <taxon>Eukaryota</taxon>
        <taxon>Metazoa</taxon>
        <taxon>Ecdysozoa</taxon>
        <taxon>Arthropoda</taxon>
        <taxon>Hexapoda</taxon>
        <taxon>Insecta</taxon>
        <taxon>Pterygota</taxon>
        <taxon>Neoptera</taxon>
        <taxon>Endopterygota</taxon>
        <taxon>Diptera</taxon>
        <taxon>Brachycera</taxon>
        <taxon>Muscomorpha</taxon>
        <taxon>Ephydroidea</taxon>
        <taxon>Drosophilidae</taxon>
        <taxon>Drosophila</taxon>
    </lineage>
</organism>
<keyword evidence="4" id="KW-1185">Reference proteome</keyword>
<protein>
    <submittedName>
        <fullName evidence="3">Uncharacterized protein</fullName>
    </submittedName>
</protein>
<feature type="chain" id="PRO_5006457792" evidence="2">
    <location>
        <begin position="24"/>
        <end position="266"/>
    </location>
</feature>
<dbReference type="HOGENOM" id="CLU_788170_0_0_1"/>
<dbReference type="Proteomes" id="UP000008792">
    <property type="component" value="Unassembled WGS sequence"/>
</dbReference>
<dbReference type="AlphaFoldDB" id="B4MCR2"/>
<sequence length="266" mass="29964">MLSIESLLVLVLALASGLSLVSGKTAAPLLSSTLKPTSAPKTEAKPTKPLMIINAPPMKQKHLSTAPMQDGKPLQVTGFITKSGNIYEIEDKRGIGRIEPRQAEGAEEEQIVCNYGNVVIYSDVPCDQVTNVKVGEVQPLNAEPQATEAPPSENQPAEEEQQQASDTPNAPRGQQDMQQQRRRRRRRPTGASQQQRRRINGNGAGVRRRIRRRNGNGSGNRNGNGNRRVQQQQRRRQQQQQQQRRRRQQPQRRRQQVRIIRDDEEV</sequence>
<evidence type="ECO:0000313" key="3">
    <source>
        <dbReference type="EMBL" id="EDW57984.2"/>
    </source>
</evidence>
<evidence type="ECO:0000256" key="2">
    <source>
        <dbReference type="SAM" id="SignalP"/>
    </source>
</evidence>
<dbReference type="InParanoid" id="B4MCR2"/>
<feature type="signal peptide" evidence="2">
    <location>
        <begin position="1"/>
        <end position="23"/>
    </location>
</feature>
<name>B4MCR2_DROVI</name>
<accession>B4MCR2</accession>
<evidence type="ECO:0000256" key="1">
    <source>
        <dbReference type="SAM" id="MobiDB-lite"/>
    </source>
</evidence>
<reference evidence="3 4" key="1">
    <citation type="journal article" date="2007" name="Nature">
        <title>Evolution of genes and genomes on the Drosophila phylogeny.</title>
        <authorList>
            <consortium name="Drosophila 12 Genomes Consortium"/>
            <person name="Clark A.G."/>
            <person name="Eisen M.B."/>
            <person name="Smith D.R."/>
            <person name="Bergman C.M."/>
            <person name="Oliver B."/>
            <person name="Markow T.A."/>
            <person name="Kaufman T.C."/>
            <person name="Kellis M."/>
            <person name="Gelbart W."/>
            <person name="Iyer V.N."/>
            <person name="Pollard D.A."/>
            <person name="Sackton T.B."/>
            <person name="Larracuente A.M."/>
            <person name="Singh N.D."/>
            <person name="Abad J.P."/>
            <person name="Abt D.N."/>
            <person name="Adryan B."/>
            <person name="Aguade M."/>
            <person name="Akashi H."/>
            <person name="Anderson W.W."/>
            <person name="Aquadro C.F."/>
            <person name="Ardell D.H."/>
            <person name="Arguello R."/>
            <person name="Artieri C.G."/>
            <person name="Barbash D.A."/>
            <person name="Barker D."/>
            <person name="Barsanti P."/>
            <person name="Batterham P."/>
            <person name="Batzoglou S."/>
            <person name="Begun D."/>
            <person name="Bhutkar A."/>
            <person name="Blanco E."/>
            <person name="Bosak S.A."/>
            <person name="Bradley R.K."/>
            <person name="Brand A.D."/>
            <person name="Brent M.R."/>
            <person name="Brooks A.N."/>
            <person name="Brown R.H."/>
            <person name="Butlin R.K."/>
            <person name="Caggese C."/>
            <person name="Calvi B.R."/>
            <person name="Bernardo de Carvalho A."/>
            <person name="Caspi A."/>
            <person name="Castrezana S."/>
            <person name="Celniker S.E."/>
            <person name="Chang J.L."/>
            <person name="Chapple C."/>
            <person name="Chatterji S."/>
            <person name="Chinwalla A."/>
            <person name="Civetta A."/>
            <person name="Clifton S.W."/>
            <person name="Comeron J.M."/>
            <person name="Costello J.C."/>
            <person name="Coyne J.A."/>
            <person name="Daub J."/>
            <person name="David R.G."/>
            <person name="Delcher A.L."/>
            <person name="Delehaunty K."/>
            <person name="Do C.B."/>
            <person name="Ebling H."/>
            <person name="Edwards K."/>
            <person name="Eickbush T."/>
            <person name="Evans J.D."/>
            <person name="Filipski A."/>
            <person name="Findeiss S."/>
            <person name="Freyhult E."/>
            <person name="Fulton L."/>
            <person name="Fulton R."/>
            <person name="Garcia A.C."/>
            <person name="Gardiner A."/>
            <person name="Garfield D.A."/>
            <person name="Garvin B.E."/>
            <person name="Gibson G."/>
            <person name="Gilbert D."/>
            <person name="Gnerre S."/>
            <person name="Godfrey J."/>
            <person name="Good R."/>
            <person name="Gotea V."/>
            <person name="Gravely B."/>
            <person name="Greenberg A.J."/>
            <person name="Griffiths-Jones S."/>
            <person name="Gross S."/>
            <person name="Guigo R."/>
            <person name="Gustafson E.A."/>
            <person name="Haerty W."/>
            <person name="Hahn M.W."/>
            <person name="Halligan D.L."/>
            <person name="Halpern A.L."/>
            <person name="Halter G.M."/>
            <person name="Han M.V."/>
            <person name="Heger A."/>
            <person name="Hillier L."/>
            <person name="Hinrichs A.S."/>
            <person name="Holmes I."/>
            <person name="Hoskins R.A."/>
            <person name="Hubisz M.J."/>
            <person name="Hultmark D."/>
            <person name="Huntley M.A."/>
            <person name="Jaffe D.B."/>
            <person name="Jagadeeshan S."/>
            <person name="Jeck W.R."/>
            <person name="Johnson J."/>
            <person name="Jones C.D."/>
            <person name="Jordan W.C."/>
            <person name="Karpen G.H."/>
            <person name="Kataoka E."/>
            <person name="Keightley P.D."/>
            <person name="Kheradpour P."/>
            <person name="Kirkness E.F."/>
            <person name="Koerich L.B."/>
            <person name="Kristiansen K."/>
            <person name="Kudrna D."/>
            <person name="Kulathinal R.J."/>
            <person name="Kumar S."/>
            <person name="Kwok R."/>
            <person name="Lander E."/>
            <person name="Langley C.H."/>
            <person name="Lapoint R."/>
            <person name="Lazzaro B.P."/>
            <person name="Lee S.J."/>
            <person name="Levesque L."/>
            <person name="Li R."/>
            <person name="Lin C.F."/>
            <person name="Lin M.F."/>
            <person name="Lindblad-Toh K."/>
            <person name="Llopart A."/>
            <person name="Long M."/>
            <person name="Low L."/>
            <person name="Lozovsky E."/>
            <person name="Lu J."/>
            <person name="Luo M."/>
            <person name="Machado C.A."/>
            <person name="Makalowski W."/>
            <person name="Marzo M."/>
            <person name="Matsuda M."/>
            <person name="Matzkin L."/>
            <person name="McAllister B."/>
            <person name="McBride C.S."/>
            <person name="McKernan B."/>
            <person name="McKernan K."/>
            <person name="Mendez-Lago M."/>
            <person name="Minx P."/>
            <person name="Mollenhauer M.U."/>
            <person name="Montooth K."/>
            <person name="Mount S.M."/>
            <person name="Mu X."/>
            <person name="Myers E."/>
            <person name="Negre B."/>
            <person name="Newfeld S."/>
            <person name="Nielsen R."/>
            <person name="Noor M.A."/>
            <person name="O'Grady P."/>
            <person name="Pachter L."/>
            <person name="Papaceit M."/>
            <person name="Parisi M.J."/>
            <person name="Parisi M."/>
            <person name="Parts L."/>
            <person name="Pedersen J.S."/>
            <person name="Pesole G."/>
            <person name="Phillippy A.M."/>
            <person name="Ponting C.P."/>
            <person name="Pop M."/>
            <person name="Porcelli D."/>
            <person name="Powell J.R."/>
            <person name="Prohaska S."/>
            <person name="Pruitt K."/>
            <person name="Puig M."/>
            <person name="Quesneville H."/>
            <person name="Ram K.R."/>
            <person name="Rand D."/>
            <person name="Rasmussen M.D."/>
            <person name="Reed L.K."/>
            <person name="Reenan R."/>
            <person name="Reily A."/>
            <person name="Remington K.A."/>
            <person name="Rieger T.T."/>
            <person name="Ritchie M.G."/>
            <person name="Robin C."/>
            <person name="Rogers Y.H."/>
            <person name="Rohde C."/>
            <person name="Rozas J."/>
            <person name="Rubenfield M.J."/>
            <person name="Ruiz A."/>
            <person name="Russo S."/>
            <person name="Salzberg S.L."/>
            <person name="Sanchez-Gracia A."/>
            <person name="Saranga D.J."/>
            <person name="Sato H."/>
            <person name="Schaeffer S.W."/>
            <person name="Schatz M.C."/>
            <person name="Schlenke T."/>
            <person name="Schwartz R."/>
            <person name="Segarra C."/>
            <person name="Singh R.S."/>
            <person name="Sirot L."/>
            <person name="Sirota M."/>
            <person name="Sisneros N.B."/>
            <person name="Smith C.D."/>
            <person name="Smith T.F."/>
            <person name="Spieth J."/>
            <person name="Stage D.E."/>
            <person name="Stark A."/>
            <person name="Stephan W."/>
            <person name="Strausberg R.L."/>
            <person name="Strempel S."/>
            <person name="Sturgill D."/>
            <person name="Sutton G."/>
            <person name="Sutton G.G."/>
            <person name="Tao W."/>
            <person name="Teichmann S."/>
            <person name="Tobari Y.N."/>
            <person name="Tomimura Y."/>
            <person name="Tsolas J.M."/>
            <person name="Valente V.L."/>
            <person name="Venter E."/>
            <person name="Venter J.C."/>
            <person name="Vicario S."/>
            <person name="Vieira F.G."/>
            <person name="Vilella A.J."/>
            <person name="Villasante A."/>
            <person name="Walenz B."/>
            <person name="Wang J."/>
            <person name="Wasserman M."/>
            <person name="Watts T."/>
            <person name="Wilson D."/>
            <person name="Wilson R.K."/>
            <person name="Wing R.A."/>
            <person name="Wolfner M.F."/>
            <person name="Wong A."/>
            <person name="Wong G.K."/>
            <person name="Wu C.I."/>
            <person name="Wu G."/>
            <person name="Yamamoto D."/>
            <person name="Yang H.P."/>
            <person name="Yang S.P."/>
            <person name="Yorke J.A."/>
            <person name="Yoshida K."/>
            <person name="Zdobnov E."/>
            <person name="Zhang P."/>
            <person name="Zhang Y."/>
            <person name="Zimin A.V."/>
            <person name="Baldwin J."/>
            <person name="Abdouelleil A."/>
            <person name="Abdulkadir J."/>
            <person name="Abebe A."/>
            <person name="Abera B."/>
            <person name="Abreu J."/>
            <person name="Acer S.C."/>
            <person name="Aftuck L."/>
            <person name="Alexander A."/>
            <person name="An P."/>
            <person name="Anderson E."/>
            <person name="Anderson S."/>
            <person name="Arachi H."/>
            <person name="Azer M."/>
            <person name="Bachantsang P."/>
            <person name="Barry A."/>
            <person name="Bayul T."/>
            <person name="Berlin A."/>
            <person name="Bessette D."/>
            <person name="Bloom T."/>
            <person name="Blye J."/>
            <person name="Boguslavskiy L."/>
            <person name="Bonnet C."/>
            <person name="Boukhgalter B."/>
            <person name="Bourzgui I."/>
            <person name="Brown A."/>
            <person name="Cahill P."/>
            <person name="Channer S."/>
            <person name="Cheshatsang Y."/>
            <person name="Chuda L."/>
            <person name="Citroen M."/>
            <person name="Collymore A."/>
            <person name="Cooke P."/>
            <person name="Costello M."/>
            <person name="D'Aco K."/>
            <person name="Daza R."/>
            <person name="De Haan G."/>
            <person name="DeGray S."/>
            <person name="DeMaso C."/>
            <person name="Dhargay N."/>
            <person name="Dooley K."/>
            <person name="Dooley E."/>
            <person name="Doricent M."/>
            <person name="Dorje P."/>
            <person name="Dorjee K."/>
            <person name="Dupes A."/>
            <person name="Elong R."/>
            <person name="Falk J."/>
            <person name="Farina A."/>
            <person name="Faro S."/>
            <person name="Ferguson D."/>
            <person name="Fisher S."/>
            <person name="Foley C.D."/>
            <person name="Franke A."/>
            <person name="Friedrich D."/>
            <person name="Gadbois L."/>
            <person name="Gearin G."/>
            <person name="Gearin C.R."/>
            <person name="Giannoukos G."/>
            <person name="Goode T."/>
            <person name="Graham J."/>
            <person name="Grandbois E."/>
            <person name="Grewal S."/>
            <person name="Gyaltsen K."/>
            <person name="Hafez N."/>
            <person name="Hagos B."/>
            <person name="Hall J."/>
            <person name="Henson C."/>
            <person name="Hollinger A."/>
            <person name="Honan T."/>
            <person name="Huard M.D."/>
            <person name="Hughes L."/>
            <person name="Hurhula B."/>
            <person name="Husby M.E."/>
            <person name="Kamat A."/>
            <person name="Kanga B."/>
            <person name="Kashin S."/>
            <person name="Khazanovich D."/>
            <person name="Kisner P."/>
            <person name="Lance K."/>
            <person name="Lara M."/>
            <person name="Lee W."/>
            <person name="Lennon N."/>
            <person name="Letendre F."/>
            <person name="LeVine R."/>
            <person name="Lipovsky A."/>
            <person name="Liu X."/>
            <person name="Liu J."/>
            <person name="Liu S."/>
            <person name="Lokyitsang T."/>
            <person name="Lokyitsang Y."/>
            <person name="Lubonja R."/>
            <person name="Lui A."/>
            <person name="MacDonald P."/>
            <person name="Magnisalis V."/>
            <person name="Maru K."/>
            <person name="Matthews C."/>
            <person name="McCusker W."/>
            <person name="McDonough S."/>
            <person name="Mehta T."/>
            <person name="Meldrim J."/>
            <person name="Meneus L."/>
            <person name="Mihai O."/>
            <person name="Mihalev A."/>
            <person name="Mihova T."/>
            <person name="Mittelman R."/>
            <person name="Mlenga V."/>
            <person name="Montmayeur A."/>
            <person name="Mulrain L."/>
            <person name="Navidi A."/>
            <person name="Naylor J."/>
            <person name="Negash T."/>
            <person name="Nguyen T."/>
            <person name="Nguyen N."/>
            <person name="Nicol R."/>
            <person name="Norbu C."/>
            <person name="Norbu N."/>
            <person name="Novod N."/>
            <person name="O'Neill B."/>
            <person name="Osman S."/>
            <person name="Markiewicz E."/>
            <person name="Oyono O.L."/>
            <person name="Patti C."/>
            <person name="Phunkhang P."/>
            <person name="Pierre F."/>
            <person name="Priest M."/>
            <person name="Raghuraman S."/>
            <person name="Rege F."/>
            <person name="Reyes R."/>
            <person name="Rise C."/>
            <person name="Rogov P."/>
            <person name="Ross K."/>
            <person name="Ryan E."/>
            <person name="Settipalli S."/>
            <person name="Shea T."/>
            <person name="Sherpa N."/>
            <person name="Shi L."/>
            <person name="Shih D."/>
            <person name="Sparrow T."/>
            <person name="Spaulding J."/>
            <person name="Stalker J."/>
            <person name="Stange-Thomann N."/>
            <person name="Stavropoulos S."/>
            <person name="Stone C."/>
            <person name="Strader C."/>
            <person name="Tesfaye S."/>
            <person name="Thomson T."/>
            <person name="Thoulutsang Y."/>
            <person name="Thoulutsang D."/>
            <person name="Topham K."/>
            <person name="Topping I."/>
            <person name="Tsamla T."/>
            <person name="Vassiliev H."/>
            <person name="Vo A."/>
            <person name="Wangchuk T."/>
            <person name="Wangdi T."/>
            <person name="Weiand M."/>
            <person name="Wilkinson J."/>
            <person name="Wilson A."/>
            <person name="Yadav S."/>
            <person name="Young G."/>
            <person name="Yu Q."/>
            <person name="Zembek L."/>
            <person name="Zhong D."/>
            <person name="Zimmer A."/>
            <person name="Zwirko Z."/>
            <person name="Jaffe D.B."/>
            <person name="Alvarez P."/>
            <person name="Brockman W."/>
            <person name="Butler J."/>
            <person name="Chin C."/>
            <person name="Gnerre S."/>
            <person name="Grabherr M."/>
            <person name="Kleber M."/>
            <person name="Mauceli E."/>
            <person name="MacCallum I."/>
        </authorList>
    </citation>
    <scope>NUCLEOTIDE SEQUENCE [LARGE SCALE GENOMIC DNA]</scope>
    <source>
        <strain evidence="4">Tucson 15010-1051.87</strain>
    </source>
</reference>
<feature type="compositionally biased region" description="Low complexity" evidence="1">
    <location>
        <begin position="223"/>
        <end position="232"/>
    </location>
</feature>
<dbReference type="STRING" id="7244.B4MCR2"/>
<proteinExistence type="predicted"/>
<feature type="compositionally biased region" description="Basic residues" evidence="1">
    <location>
        <begin position="233"/>
        <end position="256"/>
    </location>
</feature>